<organism evidence="1 2">
    <name type="scientific">Amphibiibacter pelophylacis</name>
    <dbReference type="NCBI Taxonomy" id="1799477"/>
    <lineage>
        <taxon>Bacteria</taxon>
        <taxon>Pseudomonadati</taxon>
        <taxon>Pseudomonadota</taxon>
        <taxon>Betaproteobacteria</taxon>
        <taxon>Burkholderiales</taxon>
        <taxon>Sphaerotilaceae</taxon>
        <taxon>Amphibiibacter</taxon>
    </lineage>
</organism>
<dbReference type="EMBL" id="JAWDIE010000011">
    <property type="protein sequence ID" value="MEJ7138504.1"/>
    <property type="molecule type" value="Genomic_DNA"/>
</dbReference>
<name>A0ACC6P2S6_9BURK</name>
<proteinExistence type="predicted"/>
<dbReference type="Proteomes" id="UP001364695">
    <property type="component" value="Unassembled WGS sequence"/>
</dbReference>
<accession>A0ACC6P2S6</accession>
<reference evidence="1" key="1">
    <citation type="submission" date="2023-10" db="EMBL/GenBank/DDBJ databases">
        <title>Amphibacter perezi, gen. nov., sp. nov. a novel taxa of the family Comamonadaceae, class Betaproteobacteria isolated from the skin microbiota of Pelophylax perezi from different populations.</title>
        <authorList>
            <person name="Costa S."/>
            <person name="Proenca D.N."/>
            <person name="Lopes I."/>
            <person name="Morais P.V."/>
        </authorList>
    </citation>
    <scope>NUCLEOTIDE SEQUENCE</scope>
    <source>
        <strain evidence="1">SL12-8</strain>
    </source>
</reference>
<gene>
    <name evidence="1" type="ORF">RV045_08680</name>
</gene>
<keyword evidence="1" id="KW-0456">Lyase</keyword>
<protein>
    <submittedName>
        <fullName evidence="1">Hydroxymethylglutaryl-CoA lyase</fullName>
    </submittedName>
</protein>
<comment type="caution">
    <text evidence="1">The sequence shown here is derived from an EMBL/GenBank/DDBJ whole genome shotgun (WGS) entry which is preliminary data.</text>
</comment>
<evidence type="ECO:0000313" key="1">
    <source>
        <dbReference type="EMBL" id="MEJ7138504.1"/>
    </source>
</evidence>
<sequence length="329" mass="34088">MSSSPASDAVTLIEMGPRDGLQNEPAAAQLPTATKLELVQRLATCGLTEIETTAFVSPQWVPAMADHAGLTRAVSAAWAGRPGAPRFWVLTPNLRGFEAAVAAGARHVAVFAAASESFSQRNINCSIAESMARFAPVLERAAAQGVDVRGYVSCVAGCPYDGAVAPAQVAAVARDLHQMGCCEVSLGDTIGVGTPRSILAMLDAVAREVPPALLAGHYHDTWGMAVANVYASWQFGLRRFDSAVAGLGGCPYAKGASGNVATEDLVWLFQGLGVETGVDLARLADTGAWISHQIGRAPASRAAQALRGQAPAQQAATSAHASIRKPADF</sequence>
<keyword evidence="2" id="KW-1185">Reference proteome</keyword>
<evidence type="ECO:0000313" key="2">
    <source>
        <dbReference type="Proteomes" id="UP001364695"/>
    </source>
</evidence>